<dbReference type="InterPro" id="IPR004358">
    <property type="entry name" value="Sig_transdc_His_kin-like_C"/>
</dbReference>
<dbReference type="InterPro" id="IPR050736">
    <property type="entry name" value="Sensor_HK_Regulatory"/>
</dbReference>
<dbReference type="Pfam" id="PF00512">
    <property type="entry name" value="HisKA"/>
    <property type="match status" value="1"/>
</dbReference>
<keyword evidence="8" id="KW-1133">Transmembrane helix</keyword>
<dbReference type="Gene3D" id="3.30.565.10">
    <property type="entry name" value="Histidine kinase-like ATPase, C-terminal domain"/>
    <property type="match status" value="1"/>
</dbReference>
<comment type="subcellular location">
    <subcellularLocation>
        <location evidence="2">Membrane</location>
    </subcellularLocation>
</comment>
<comment type="caution">
    <text evidence="11">The sequence shown here is derived from an EMBL/GenBank/DDBJ whole genome shotgun (WGS) entry which is preliminary data.</text>
</comment>
<keyword evidence="8" id="KW-0812">Transmembrane</keyword>
<dbReference type="PANTHER" id="PTHR43711">
    <property type="entry name" value="TWO-COMPONENT HISTIDINE KINASE"/>
    <property type="match status" value="1"/>
</dbReference>
<keyword evidence="5" id="KW-0808">Transferase</keyword>
<evidence type="ECO:0000256" key="5">
    <source>
        <dbReference type="ARBA" id="ARBA00022679"/>
    </source>
</evidence>
<evidence type="ECO:0000313" key="11">
    <source>
        <dbReference type="EMBL" id="MCZ4279342.1"/>
    </source>
</evidence>
<evidence type="ECO:0000256" key="3">
    <source>
        <dbReference type="ARBA" id="ARBA00012438"/>
    </source>
</evidence>
<evidence type="ECO:0000256" key="2">
    <source>
        <dbReference type="ARBA" id="ARBA00004370"/>
    </source>
</evidence>
<dbReference type="SMART" id="SM00387">
    <property type="entry name" value="HATPase_c"/>
    <property type="match status" value="1"/>
</dbReference>
<protein>
    <recommendedName>
        <fullName evidence="3">histidine kinase</fullName>
        <ecNumber evidence="3">2.7.13.3</ecNumber>
    </recommendedName>
</protein>
<feature type="transmembrane region" description="Helical" evidence="8">
    <location>
        <begin position="154"/>
        <end position="175"/>
    </location>
</feature>
<proteinExistence type="predicted"/>
<keyword evidence="7" id="KW-0902">Two-component regulatory system</keyword>
<feature type="domain" description="Histidine kinase" evidence="9">
    <location>
        <begin position="247"/>
        <end position="465"/>
    </location>
</feature>
<dbReference type="PANTHER" id="PTHR43711:SF26">
    <property type="entry name" value="SENSOR HISTIDINE KINASE RCSC"/>
    <property type="match status" value="1"/>
</dbReference>
<dbReference type="Gene3D" id="6.10.340.10">
    <property type="match status" value="1"/>
</dbReference>
<comment type="catalytic activity">
    <reaction evidence="1">
        <text>ATP + protein L-histidine = ADP + protein N-phospho-L-histidine.</text>
        <dbReference type="EC" id="2.7.13.3"/>
    </reaction>
</comment>
<dbReference type="Gene3D" id="1.10.287.130">
    <property type="match status" value="1"/>
</dbReference>
<dbReference type="SUPFAM" id="SSF47384">
    <property type="entry name" value="Homodimeric domain of signal transducing histidine kinase"/>
    <property type="match status" value="1"/>
</dbReference>
<keyword evidence="11" id="KW-0547">Nucleotide-binding</keyword>
<keyword evidence="4" id="KW-0597">Phosphoprotein</keyword>
<dbReference type="CDD" id="cd00082">
    <property type="entry name" value="HisKA"/>
    <property type="match status" value="1"/>
</dbReference>
<gene>
    <name evidence="11" type="ORF">O4H49_01050</name>
</gene>
<dbReference type="InterPro" id="IPR036097">
    <property type="entry name" value="HisK_dim/P_sf"/>
</dbReference>
<organism evidence="11 12">
    <name type="scientific">Kiloniella laminariae</name>
    <dbReference type="NCBI Taxonomy" id="454162"/>
    <lineage>
        <taxon>Bacteria</taxon>
        <taxon>Pseudomonadati</taxon>
        <taxon>Pseudomonadota</taxon>
        <taxon>Alphaproteobacteria</taxon>
        <taxon>Rhodospirillales</taxon>
        <taxon>Kiloniellaceae</taxon>
        <taxon>Kiloniella</taxon>
    </lineage>
</organism>
<keyword evidence="11" id="KW-0067">ATP-binding</keyword>
<name>A0ABT4LH65_9PROT</name>
<dbReference type="EC" id="2.7.13.3" evidence="3"/>
<dbReference type="SUPFAM" id="SSF55874">
    <property type="entry name" value="ATPase domain of HSP90 chaperone/DNA topoisomerase II/histidine kinase"/>
    <property type="match status" value="1"/>
</dbReference>
<sequence>MAFKSVRTKLLTICILSVLVTGLVPFLFFEVRFLQQEEERISQRALDLANKVAVPLSRSLWDYDESTVLLVLDTLIRDPDLVRVRIVLPEGAGEFHPLDESDELPVTKDDINFIKVPLTYVAFEDEEVLGHLEVGYTTVQAYDKVATRVLLDGVIFFCILMTLGGGAALAINRIIGRPLAMLSHSIDEMATQKKPVLVKWRSEDELGQTVEAYNNMLITIEQHEKDLVKAKEIAEIANRAKTSFLANMSHELRTPLNAIIGFAEILMKEDDYKIDQARRSEYLGYIFEAGSSLMMMVSDIQQISRLESSEAGMQDEELDVEDEIRSCVRALELRAGDGAVDLEYSLQSNIPYLRTNAQGFKQIVVNLLSNAIHFTPRGGQVEISTLYDSHHGLTIRVADTGIGISKEDLPLVTDPFWKTSDGNEERSGLGLSIVKSITERNKGRLSIESELGKGTTVTVNFPVDRLVERSELLLGKAKTA</sequence>
<dbReference type="PROSITE" id="PS50109">
    <property type="entry name" value="HIS_KIN"/>
    <property type="match status" value="1"/>
</dbReference>
<dbReference type="InterPro" id="IPR036890">
    <property type="entry name" value="HATPase_C_sf"/>
</dbReference>
<dbReference type="PRINTS" id="PR00344">
    <property type="entry name" value="BCTRLSENSOR"/>
</dbReference>
<feature type="transmembrane region" description="Helical" evidence="8">
    <location>
        <begin position="10"/>
        <end position="29"/>
    </location>
</feature>
<dbReference type="InterPro" id="IPR003661">
    <property type="entry name" value="HisK_dim/P_dom"/>
</dbReference>
<dbReference type="InterPro" id="IPR003660">
    <property type="entry name" value="HAMP_dom"/>
</dbReference>
<dbReference type="InterPro" id="IPR003594">
    <property type="entry name" value="HATPase_dom"/>
</dbReference>
<dbReference type="InterPro" id="IPR005467">
    <property type="entry name" value="His_kinase_dom"/>
</dbReference>
<evidence type="ECO:0000256" key="7">
    <source>
        <dbReference type="ARBA" id="ARBA00023012"/>
    </source>
</evidence>
<dbReference type="Proteomes" id="UP001069802">
    <property type="component" value="Unassembled WGS sequence"/>
</dbReference>
<evidence type="ECO:0000259" key="10">
    <source>
        <dbReference type="PROSITE" id="PS50885"/>
    </source>
</evidence>
<evidence type="ECO:0000259" key="9">
    <source>
        <dbReference type="PROSITE" id="PS50109"/>
    </source>
</evidence>
<keyword evidence="6" id="KW-0418">Kinase</keyword>
<evidence type="ECO:0000256" key="4">
    <source>
        <dbReference type="ARBA" id="ARBA00022553"/>
    </source>
</evidence>
<keyword evidence="8" id="KW-0472">Membrane</keyword>
<feature type="domain" description="HAMP" evidence="10">
    <location>
        <begin position="173"/>
        <end position="225"/>
    </location>
</feature>
<dbReference type="PROSITE" id="PS50885">
    <property type="entry name" value="HAMP"/>
    <property type="match status" value="1"/>
</dbReference>
<evidence type="ECO:0000313" key="12">
    <source>
        <dbReference type="Proteomes" id="UP001069802"/>
    </source>
</evidence>
<dbReference type="SMART" id="SM00388">
    <property type="entry name" value="HisKA"/>
    <property type="match status" value="1"/>
</dbReference>
<accession>A0ABT4LH65</accession>
<dbReference type="GO" id="GO:0005524">
    <property type="term" value="F:ATP binding"/>
    <property type="evidence" value="ECO:0007669"/>
    <property type="project" value="UniProtKB-KW"/>
</dbReference>
<dbReference type="RefSeq" id="WP_269421551.1">
    <property type="nucleotide sequence ID" value="NZ_JAPWGY010000001.1"/>
</dbReference>
<keyword evidence="12" id="KW-1185">Reference proteome</keyword>
<dbReference type="EMBL" id="JAPWGY010000001">
    <property type="protein sequence ID" value="MCZ4279342.1"/>
    <property type="molecule type" value="Genomic_DNA"/>
</dbReference>
<evidence type="ECO:0000256" key="8">
    <source>
        <dbReference type="SAM" id="Phobius"/>
    </source>
</evidence>
<dbReference type="Pfam" id="PF02518">
    <property type="entry name" value="HATPase_c"/>
    <property type="match status" value="1"/>
</dbReference>
<evidence type="ECO:0000256" key="6">
    <source>
        <dbReference type="ARBA" id="ARBA00022777"/>
    </source>
</evidence>
<evidence type="ECO:0000256" key="1">
    <source>
        <dbReference type="ARBA" id="ARBA00000085"/>
    </source>
</evidence>
<reference evidence="11" key="1">
    <citation type="submission" date="2022-12" db="EMBL/GenBank/DDBJ databases">
        <title>Bacterial isolates from different developmental stages of Nematostella vectensis.</title>
        <authorList>
            <person name="Fraune S."/>
        </authorList>
    </citation>
    <scope>NUCLEOTIDE SEQUENCE</scope>
    <source>
        <strain evidence="11">G21630-S1</strain>
    </source>
</reference>